<organism evidence="2 3">
    <name type="scientific">Nesidiocoris tenuis</name>
    <dbReference type="NCBI Taxonomy" id="355587"/>
    <lineage>
        <taxon>Eukaryota</taxon>
        <taxon>Metazoa</taxon>
        <taxon>Ecdysozoa</taxon>
        <taxon>Arthropoda</taxon>
        <taxon>Hexapoda</taxon>
        <taxon>Insecta</taxon>
        <taxon>Pterygota</taxon>
        <taxon>Neoptera</taxon>
        <taxon>Paraneoptera</taxon>
        <taxon>Hemiptera</taxon>
        <taxon>Heteroptera</taxon>
        <taxon>Panheteroptera</taxon>
        <taxon>Cimicomorpha</taxon>
        <taxon>Miridae</taxon>
        <taxon>Dicyphina</taxon>
        <taxon>Nesidiocoris</taxon>
    </lineage>
</organism>
<evidence type="ECO:0000256" key="1">
    <source>
        <dbReference type="SAM" id="MobiDB-lite"/>
    </source>
</evidence>
<name>A0ABN7B826_9HEMI</name>
<dbReference type="Proteomes" id="UP001307889">
    <property type="component" value="Chromosome 11"/>
</dbReference>
<protein>
    <submittedName>
        <fullName evidence="2">Uncharacterized protein</fullName>
    </submittedName>
</protein>
<gene>
    <name evidence="2" type="ORF">NTJ_12610</name>
</gene>
<dbReference type="EMBL" id="AP028919">
    <property type="protein sequence ID" value="BES99794.1"/>
    <property type="molecule type" value="Genomic_DNA"/>
</dbReference>
<evidence type="ECO:0000313" key="3">
    <source>
        <dbReference type="Proteomes" id="UP001307889"/>
    </source>
</evidence>
<feature type="compositionally biased region" description="Basic and acidic residues" evidence="1">
    <location>
        <begin position="72"/>
        <end position="81"/>
    </location>
</feature>
<accession>A0ABN7B826</accession>
<evidence type="ECO:0000313" key="2">
    <source>
        <dbReference type="EMBL" id="BES99794.1"/>
    </source>
</evidence>
<sequence length="81" mass="8997">MMGFSVRISGEHSEDQIKWKIRETTAVTRKVEESNPIRLRLCGLLLPDYSAPSGDPAQFQGSAPVPRARGNKVGEENSENR</sequence>
<proteinExistence type="predicted"/>
<feature type="region of interest" description="Disordered" evidence="1">
    <location>
        <begin position="52"/>
        <end position="81"/>
    </location>
</feature>
<keyword evidence="3" id="KW-1185">Reference proteome</keyword>
<reference evidence="2 3" key="1">
    <citation type="submission" date="2023-09" db="EMBL/GenBank/DDBJ databases">
        <title>Nesidiocoris tenuis whole genome shotgun sequence.</title>
        <authorList>
            <person name="Shibata T."/>
            <person name="Shimoda M."/>
            <person name="Kobayashi T."/>
            <person name="Uehara T."/>
        </authorList>
    </citation>
    <scope>NUCLEOTIDE SEQUENCE [LARGE SCALE GENOMIC DNA]</scope>
    <source>
        <strain evidence="2 3">Japan</strain>
    </source>
</reference>